<dbReference type="GO" id="GO:1990281">
    <property type="term" value="C:efflux pump complex"/>
    <property type="evidence" value="ECO:0007669"/>
    <property type="project" value="TreeGrafter"/>
</dbReference>
<keyword evidence="2" id="KW-0175">Coiled coil</keyword>
<dbReference type="Gene3D" id="2.40.50.100">
    <property type="match status" value="1"/>
</dbReference>
<organism evidence="6 7">
    <name type="scientific">Undibacterium piscinae</name>
    <dbReference type="NCBI Taxonomy" id="2495591"/>
    <lineage>
        <taxon>Bacteria</taxon>
        <taxon>Pseudomonadati</taxon>
        <taxon>Pseudomonadota</taxon>
        <taxon>Betaproteobacteria</taxon>
        <taxon>Burkholderiales</taxon>
        <taxon>Oxalobacteraceae</taxon>
        <taxon>Undibacterium</taxon>
    </lineage>
</organism>
<evidence type="ECO:0000256" key="2">
    <source>
        <dbReference type="SAM" id="Coils"/>
    </source>
</evidence>
<gene>
    <name evidence="6" type="ORF">EJG51_005420</name>
</gene>
<dbReference type="Gene3D" id="1.10.287.470">
    <property type="entry name" value="Helix hairpin bin"/>
    <property type="match status" value="1"/>
</dbReference>
<feature type="domain" description="YknX-like C-terminal permuted SH3-like" evidence="5">
    <location>
        <begin position="283"/>
        <end position="349"/>
    </location>
</feature>
<dbReference type="InterPro" id="IPR058637">
    <property type="entry name" value="YknX-like_C"/>
</dbReference>
<dbReference type="KEGG" id="upi:EJG51_005420"/>
<comment type="similarity">
    <text evidence="1">Belongs to the membrane fusion protein (MFP) (TC 8.A.1) family.</text>
</comment>
<dbReference type="PROSITE" id="PS51257">
    <property type="entry name" value="PROKAR_LIPOPROTEIN"/>
    <property type="match status" value="1"/>
</dbReference>
<accession>A0A6M4A8C6</accession>
<dbReference type="NCBIfam" id="TIGR01730">
    <property type="entry name" value="RND_mfp"/>
    <property type="match status" value="1"/>
</dbReference>
<evidence type="ECO:0000256" key="1">
    <source>
        <dbReference type="ARBA" id="ARBA00009477"/>
    </source>
</evidence>
<dbReference type="InterPro" id="IPR058625">
    <property type="entry name" value="MdtA-like_BSH"/>
</dbReference>
<dbReference type="OrthoDB" id="9806939at2"/>
<dbReference type="PANTHER" id="PTHR30469:SF15">
    <property type="entry name" value="HLYD FAMILY OF SECRETION PROTEINS"/>
    <property type="match status" value="1"/>
</dbReference>
<evidence type="ECO:0000313" key="6">
    <source>
        <dbReference type="EMBL" id="QJQ07602.1"/>
    </source>
</evidence>
<dbReference type="AlphaFoldDB" id="A0A6M4A8C6"/>
<name>A0A6M4A8C6_9BURK</name>
<dbReference type="Gene3D" id="2.40.420.20">
    <property type="match status" value="1"/>
</dbReference>
<evidence type="ECO:0000259" key="4">
    <source>
        <dbReference type="Pfam" id="PF25954"/>
    </source>
</evidence>
<feature type="coiled-coil region" evidence="2">
    <location>
        <begin position="103"/>
        <end position="161"/>
    </location>
</feature>
<evidence type="ECO:0000259" key="3">
    <source>
        <dbReference type="Pfam" id="PF25917"/>
    </source>
</evidence>
<dbReference type="Pfam" id="PF25989">
    <property type="entry name" value="YknX_C"/>
    <property type="match status" value="1"/>
</dbReference>
<reference evidence="6 7" key="1">
    <citation type="journal article" date="2019" name="Int. J. Syst. Evol. Microbiol.">
        <title>Undibacterium piscinae sp. nov., isolated from Korean shiner intestine.</title>
        <authorList>
            <person name="Lee S.Y."/>
            <person name="Kang W."/>
            <person name="Kim P.S."/>
            <person name="Kim H.S."/>
            <person name="Sung H."/>
            <person name="Shin N.R."/>
            <person name="Whon T.W."/>
            <person name="Yun J.H."/>
            <person name="Lee J.Y."/>
            <person name="Lee J.Y."/>
            <person name="Jung M.J."/>
            <person name="Jeong Y.S."/>
            <person name="Tak E.J."/>
            <person name="Han J.E."/>
            <person name="Hyun D.W."/>
            <person name="Kang M.S."/>
            <person name="Lee K.E."/>
            <person name="Lee B.H."/>
            <person name="Bae J.W."/>
        </authorList>
    </citation>
    <scope>NUCLEOTIDE SEQUENCE [LARGE SCALE GENOMIC DNA]</scope>
    <source>
        <strain evidence="6 7">S11R28</strain>
    </source>
</reference>
<dbReference type="PANTHER" id="PTHR30469">
    <property type="entry name" value="MULTIDRUG RESISTANCE PROTEIN MDTA"/>
    <property type="match status" value="1"/>
</dbReference>
<dbReference type="EMBL" id="CP051152">
    <property type="protein sequence ID" value="QJQ07602.1"/>
    <property type="molecule type" value="Genomic_DNA"/>
</dbReference>
<proteinExistence type="inferred from homology"/>
<dbReference type="SUPFAM" id="SSF111369">
    <property type="entry name" value="HlyD-like secretion proteins"/>
    <property type="match status" value="1"/>
</dbReference>
<dbReference type="InterPro" id="IPR058792">
    <property type="entry name" value="Beta-barrel_RND_2"/>
</dbReference>
<dbReference type="GO" id="GO:0015562">
    <property type="term" value="F:efflux transmembrane transporter activity"/>
    <property type="evidence" value="ECO:0007669"/>
    <property type="project" value="TreeGrafter"/>
</dbReference>
<protein>
    <submittedName>
        <fullName evidence="6">Efflux RND transporter periplasmic adaptor subunit</fullName>
    </submittedName>
</protein>
<keyword evidence="7" id="KW-1185">Reference proteome</keyword>
<dbReference type="Gene3D" id="2.40.30.170">
    <property type="match status" value="1"/>
</dbReference>
<sequence>MKYSAAFGMASLMVLTACSRQVEKVEEIRPVRAMTVAAENAEIAAEFAGEVRPRIESKLGFRVGGKIISRKVDLGTEVRRGQVLMQLDPQDLGLAQAQARAGLSAAESSRDLARTELKRYQDLREKNFVGAAVLDGKEGAYKAAQANYEQALAAFKNQSNQAGYTTLVADVDGVVTAIDAEAGQVVAAGVPVLRIAQAGEMDVVIGIPEDKVGSIRKMKDIRVRMWANPTESITAKLRELSPIADPVTRTYTAKLALPLTAKDIRLGMTAVVTFVTKNPNAMIKLPMTALFQDKNVTSVWIVDNGTVKLVPVQLADSSGSDVLLASGVSIGQTVVTAGVNLLKPGQKVSILGAQPVANVDNKVSAANKSVAAGVTK</sequence>
<evidence type="ECO:0000313" key="7">
    <source>
        <dbReference type="Proteomes" id="UP000274350"/>
    </source>
</evidence>
<dbReference type="InterPro" id="IPR006143">
    <property type="entry name" value="RND_pump_MFP"/>
</dbReference>
<dbReference type="Proteomes" id="UP000274350">
    <property type="component" value="Chromosome"/>
</dbReference>
<dbReference type="Pfam" id="PF25917">
    <property type="entry name" value="BSH_RND"/>
    <property type="match status" value="1"/>
</dbReference>
<feature type="domain" description="Multidrug resistance protein MdtA-like barrel-sandwich hybrid" evidence="3">
    <location>
        <begin position="60"/>
        <end position="190"/>
    </location>
</feature>
<evidence type="ECO:0000259" key="5">
    <source>
        <dbReference type="Pfam" id="PF25989"/>
    </source>
</evidence>
<dbReference type="Pfam" id="PF25954">
    <property type="entry name" value="Beta-barrel_RND_2"/>
    <property type="match status" value="1"/>
</dbReference>
<feature type="domain" description="CusB-like beta-barrel" evidence="4">
    <location>
        <begin position="204"/>
        <end position="276"/>
    </location>
</feature>